<comment type="caution">
    <text evidence="2">The sequence shown here is derived from an EMBL/GenBank/DDBJ whole genome shotgun (WGS) entry which is preliminary data.</text>
</comment>
<evidence type="ECO:0008006" key="4">
    <source>
        <dbReference type="Google" id="ProtNLM"/>
    </source>
</evidence>
<evidence type="ECO:0000313" key="2">
    <source>
        <dbReference type="EMBL" id="TDG76233.1"/>
    </source>
</evidence>
<name>A0A4V3A3S3_9LACO</name>
<dbReference type="Proteomes" id="UP000294854">
    <property type="component" value="Unassembled WGS sequence"/>
</dbReference>
<keyword evidence="1" id="KW-0472">Membrane</keyword>
<feature type="transmembrane region" description="Helical" evidence="1">
    <location>
        <begin position="93"/>
        <end position="114"/>
    </location>
</feature>
<proteinExistence type="predicted"/>
<dbReference type="RefSeq" id="WP_010619817.1">
    <property type="nucleotide sequence ID" value="NZ_PUFO01000061.1"/>
</dbReference>
<feature type="transmembrane region" description="Helical" evidence="1">
    <location>
        <begin position="66"/>
        <end position="87"/>
    </location>
</feature>
<gene>
    <name evidence="2" type="ORF">C5L31_000846</name>
</gene>
<dbReference type="OrthoDB" id="9975576at2"/>
<reference evidence="2 3" key="1">
    <citation type="journal article" date="2019" name="Appl. Microbiol. Biotechnol.">
        <title>Uncovering carbohydrate metabolism through a genotype-phenotype association study of 56 lactic acid bacteria genomes.</title>
        <authorList>
            <person name="Buron-Moles G."/>
            <person name="Chailyan A."/>
            <person name="Dolejs I."/>
            <person name="Forster J."/>
            <person name="Miks M.H."/>
        </authorList>
    </citation>
    <scope>NUCLEOTIDE SEQUENCE [LARGE SCALE GENOMIC DNA]</scope>
    <source>
        <strain evidence="2 3">ATCC 49373</strain>
    </source>
</reference>
<dbReference type="AlphaFoldDB" id="A0A4V3A3S3"/>
<evidence type="ECO:0000313" key="3">
    <source>
        <dbReference type="Proteomes" id="UP000294854"/>
    </source>
</evidence>
<dbReference type="STRING" id="1122149.FD44_GL001901"/>
<dbReference type="EMBL" id="PUFO01000061">
    <property type="protein sequence ID" value="TDG76233.1"/>
    <property type="molecule type" value="Genomic_DNA"/>
</dbReference>
<keyword evidence="1" id="KW-1133">Transmembrane helix</keyword>
<keyword evidence="3" id="KW-1185">Reference proteome</keyword>
<keyword evidence="1" id="KW-0812">Transmembrane</keyword>
<sequence length="136" mass="14630">MNSKIRISSIITMLTLCFGSILEALQPLGNSSMTIGNYRLWVTVISYIGVYAIVLWLVSNNAVVKIILTLINIFAALIALTFVASGVMNYHGLVAVLLVIVGIVGVIAGIYAVIVNNRFAKPETDQPDESSDSNQS</sequence>
<accession>A0A4V3A3S3</accession>
<organism evidence="2 3">
    <name type="scientific">Secundilactobacillus malefermentans</name>
    <dbReference type="NCBI Taxonomy" id="176292"/>
    <lineage>
        <taxon>Bacteria</taxon>
        <taxon>Bacillati</taxon>
        <taxon>Bacillota</taxon>
        <taxon>Bacilli</taxon>
        <taxon>Lactobacillales</taxon>
        <taxon>Lactobacillaceae</taxon>
        <taxon>Secundilactobacillus</taxon>
    </lineage>
</organism>
<protein>
    <recommendedName>
        <fullName evidence="4">Major facilitator superfamily (MFS) profile domain-containing protein</fullName>
    </recommendedName>
</protein>
<evidence type="ECO:0000256" key="1">
    <source>
        <dbReference type="SAM" id="Phobius"/>
    </source>
</evidence>
<feature type="transmembrane region" description="Helical" evidence="1">
    <location>
        <begin position="40"/>
        <end position="59"/>
    </location>
</feature>